<keyword evidence="1" id="KW-0805">Transcription regulation</keyword>
<dbReference type="Pfam" id="PF01047">
    <property type="entry name" value="MarR"/>
    <property type="match status" value="1"/>
</dbReference>
<protein>
    <submittedName>
        <fullName evidence="5">MarR family transcriptional regulator</fullName>
    </submittedName>
</protein>
<evidence type="ECO:0000259" key="4">
    <source>
        <dbReference type="PROSITE" id="PS50995"/>
    </source>
</evidence>
<dbReference type="PANTHER" id="PTHR42756:SF1">
    <property type="entry name" value="TRANSCRIPTIONAL REPRESSOR OF EMRAB OPERON"/>
    <property type="match status" value="1"/>
</dbReference>
<dbReference type="Gene3D" id="1.10.10.10">
    <property type="entry name" value="Winged helix-like DNA-binding domain superfamily/Winged helix DNA-binding domain"/>
    <property type="match status" value="1"/>
</dbReference>
<evidence type="ECO:0000256" key="1">
    <source>
        <dbReference type="ARBA" id="ARBA00023015"/>
    </source>
</evidence>
<accession>A0ABU8KNF5</accession>
<comment type="caution">
    <text evidence="5">The sequence shown here is derived from an EMBL/GenBank/DDBJ whole genome shotgun (WGS) entry which is preliminary data.</text>
</comment>
<keyword evidence="6" id="KW-1185">Reference proteome</keyword>
<evidence type="ECO:0000256" key="2">
    <source>
        <dbReference type="ARBA" id="ARBA00023125"/>
    </source>
</evidence>
<proteinExistence type="predicted"/>
<dbReference type="InterPro" id="IPR036388">
    <property type="entry name" value="WH-like_DNA-bd_sf"/>
</dbReference>
<organism evidence="5 6">
    <name type="scientific">Mesorhizobium argentiipisi</name>
    <dbReference type="NCBI Taxonomy" id="3015175"/>
    <lineage>
        <taxon>Bacteria</taxon>
        <taxon>Pseudomonadati</taxon>
        <taxon>Pseudomonadota</taxon>
        <taxon>Alphaproteobacteria</taxon>
        <taxon>Hyphomicrobiales</taxon>
        <taxon>Phyllobacteriaceae</taxon>
        <taxon>Mesorhizobium</taxon>
    </lineage>
</organism>
<dbReference type="InterPro" id="IPR023187">
    <property type="entry name" value="Tscrpt_reg_MarR-type_CS"/>
</dbReference>
<dbReference type="PROSITE" id="PS50995">
    <property type="entry name" value="HTH_MARR_2"/>
    <property type="match status" value="1"/>
</dbReference>
<dbReference type="RefSeq" id="WP_337096921.1">
    <property type="nucleotide sequence ID" value="NZ_JAPYKO010000036.1"/>
</dbReference>
<name>A0ABU8KNF5_9HYPH</name>
<sequence>MEEQLAYLIASVNRQLEEELTESLRPEGISVEQFRILTTLASNDGRSMRDLAELVLVDPATLTKIIDRMVADGLVYRAPDPDDRRKVLIFLSNRGTVLHDKLKGVLRTQQRALVSRLTEKRAEELASLLRGVISF</sequence>
<keyword evidence="3" id="KW-0804">Transcription</keyword>
<feature type="domain" description="HTH marR-type" evidence="4">
    <location>
        <begin position="2"/>
        <end position="134"/>
    </location>
</feature>
<evidence type="ECO:0000313" key="6">
    <source>
        <dbReference type="Proteomes" id="UP001366503"/>
    </source>
</evidence>
<dbReference type="InterPro" id="IPR036390">
    <property type="entry name" value="WH_DNA-bd_sf"/>
</dbReference>
<dbReference type="InterPro" id="IPR000835">
    <property type="entry name" value="HTH_MarR-typ"/>
</dbReference>
<evidence type="ECO:0000313" key="5">
    <source>
        <dbReference type="EMBL" id="MEI9406434.1"/>
    </source>
</evidence>
<dbReference type="SMART" id="SM00347">
    <property type="entry name" value="HTH_MARR"/>
    <property type="match status" value="1"/>
</dbReference>
<dbReference type="PROSITE" id="PS01117">
    <property type="entry name" value="HTH_MARR_1"/>
    <property type="match status" value="1"/>
</dbReference>
<keyword evidence="2" id="KW-0238">DNA-binding</keyword>
<reference evidence="5 6" key="1">
    <citation type="submission" date="2022-12" db="EMBL/GenBank/DDBJ databases">
        <authorList>
            <person name="Muema E."/>
        </authorList>
    </citation>
    <scope>NUCLEOTIDE SEQUENCE [LARGE SCALE GENOMIC DNA]</scope>
    <source>
        <strain evidence="6">1330</strain>
    </source>
</reference>
<dbReference type="PANTHER" id="PTHR42756">
    <property type="entry name" value="TRANSCRIPTIONAL REGULATOR, MARR"/>
    <property type="match status" value="1"/>
</dbReference>
<gene>
    <name evidence="5" type="ORF">O7A05_30380</name>
</gene>
<evidence type="ECO:0000256" key="3">
    <source>
        <dbReference type="ARBA" id="ARBA00023163"/>
    </source>
</evidence>
<dbReference type="Proteomes" id="UP001366503">
    <property type="component" value="Unassembled WGS sequence"/>
</dbReference>
<dbReference type="PRINTS" id="PR00598">
    <property type="entry name" value="HTHMARR"/>
</dbReference>
<dbReference type="SUPFAM" id="SSF46785">
    <property type="entry name" value="Winged helix' DNA-binding domain"/>
    <property type="match status" value="1"/>
</dbReference>
<dbReference type="EMBL" id="JAPYKO010000036">
    <property type="protein sequence ID" value="MEI9406434.1"/>
    <property type="molecule type" value="Genomic_DNA"/>
</dbReference>